<dbReference type="InterPro" id="IPR029063">
    <property type="entry name" value="SAM-dependent_MTases_sf"/>
</dbReference>
<dbReference type="InterPro" id="IPR002941">
    <property type="entry name" value="DNA_methylase_N4/N6"/>
</dbReference>
<dbReference type="PRINTS" id="PR00508">
    <property type="entry name" value="S21N4MTFRASE"/>
</dbReference>
<sequence length="255" mass="29108">MGHSYKHIISKIGQEPFYTNRDGTCTLFKDDCLNIMDSIPTESINMIFADPPYFLSNGGMSCHAGKRVSVNKGDWDKSKGIEETHKFNTEWLKRCQNILTKDGTIWVSGTSHVIYSLGFAMQQLGFKILNDIAWYKINPPPNLSCRYFTHATETVLWAAKNKDSRHYFNYPLMRKMNNNKQMQSLWSITAPKPLEKIYGKHPTQKPVALLERIILASTKQHDIVLDPFTGSSTTGVAAYKLGRFFIGLDNNKEYL</sequence>
<dbReference type="GO" id="GO:0032259">
    <property type="term" value="P:methylation"/>
    <property type="evidence" value="ECO:0007669"/>
    <property type="project" value="UniProtKB-KW"/>
</dbReference>
<dbReference type="SUPFAM" id="SSF53335">
    <property type="entry name" value="S-adenosyl-L-methionine-dependent methyltransferases"/>
    <property type="match status" value="1"/>
</dbReference>
<evidence type="ECO:0000256" key="1">
    <source>
        <dbReference type="ARBA" id="ARBA00006594"/>
    </source>
</evidence>
<organism evidence="6 7">
    <name type="scientific">Candidatus Ghiorseimicrobium undicola</name>
    <dbReference type="NCBI Taxonomy" id="1974746"/>
    <lineage>
        <taxon>Bacteria</taxon>
        <taxon>Pseudomonadati</taxon>
        <taxon>Candidatus Omnitrophota</taxon>
        <taxon>Candidatus Ghiorseimicrobium</taxon>
    </lineage>
</organism>
<evidence type="ECO:0000256" key="4">
    <source>
        <dbReference type="RuleBase" id="RU362026"/>
    </source>
</evidence>
<feature type="domain" description="DNA methylase N-4/N-6" evidence="5">
    <location>
        <begin position="44"/>
        <end position="255"/>
    </location>
</feature>
<dbReference type="Proteomes" id="UP000229641">
    <property type="component" value="Unassembled WGS sequence"/>
</dbReference>
<dbReference type="InterPro" id="IPR002052">
    <property type="entry name" value="DNA_methylase_N6_adenine_CS"/>
</dbReference>
<dbReference type="EMBL" id="PCWA01000024">
    <property type="protein sequence ID" value="PIQ89706.1"/>
    <property type="molecule type" value="Genomic_DNA"/>
</dbReference>
<dbReference type="EC" id="2.1.1.-" evidence="4"/>
<accession>A0A2H0LZA0</accession>
<protein>
    <recommendedName>
        <fullName evidence="4">Methyltransferase</fullName>
        <ecNumber evidence="4">2.1.1.-</ecNumber>
    </recommendedName>
</protein>
<evidence type="ECO:0000256" key="3">
    <source>
        <dbReference type="ARBA" id="ARBA00022679"/>
    </source>
</evidence>
<dbReference type="GO" id="GO:0003677">
    <property type="term" value="F:DNA binding"/>
    <property type="evidence" value="ECO:0007669"/>
    <property type="project" value="InterPro"/>
</dbReference>
<dbReference type="GO" id="GO:0009007">
    <property type="term" value="F:site-specific DNA-methyltransferase (adenine-specific) activity"/>
    <property type="evidence" value="ECO:0007669"/>
    <property type="project" value="TreeGrafter"/>
</dbReference>
<keyword evidence="2 6" id="KW-0489">Methyltransferase</keyword>
<comment type="similarity">
    <text evidence="1 4">Belongs to the N(4)/N(6)-methyltransferase family.</text>
</comment>
<reference evidence="6 7" key="1">
    <citation type="submission" date="2017-09" db="EMBL/GenBank/DDBJ databases">
        <title>Depth-based differentiation of microbial function through sediment-hosted aquifers and enrichment of novel symbionts in the deep terrestrial subsurface.</title>
        <authorList>
            <person name="Probst A.J."/>
            <person name="Ladd B."/>
            <person name="Jarett J.K."/>
            <person name="Geller-Mcgrath D.E."/>
            <person name="Sieber C.M."/>
            <person name="Emerson J.B."/>
            <person name="Anantharaman K."/>
            <person name="Thomas B.C."/>
            <person name="Malmstrom R."/>
            <person name="Stieglmeier M."/>
            <person name="Klingl A."/>
            <person name="Woyke T."/>
            <person name="Ryan C.M."/>
            <person name="Banfield J.F."/>
        </authorList>
    </citation>
    <scope>NUCLEOTIDE SEQUENCE [LARGE SCALE GENOMIC DNA]</scope>
    <source>
        <strain evidence="6">CG11_big_fil_rev_8_21_14_0_20_42_13</strain>
    </source>
</reference>
<dbReference type="PANTHER" id="PTHR13370:SF3">
    <property type="entry name" value="TRNA (GUANINE(10)-N2)-METHYLTRANSFERASE HOMOLOG"/>
    <property type="match status" value="1"/>
</dbReference>
<dbReference type="PANTHER" id="PTHR13370">
    <property type="entry name" value="RNA METHYLASE-RELATED"/>
    <property type="match status" value="1"/>
</dbReference>
<evidence type="ECO:0000313" key="6">
    <source>
        <dbReference type="EMBL" id="PIQ89706.1"/>
    </source>
</evidence>
<dbReference type="InterPro" id="IPR001091">
    <property type="entry name" value="RM_Methyltransferase"/>
</dbReference>
<feature type="non-terminal residue" evidence="6">
    <location>
        <position position="255"/>
    </location>
</feature>
<evidence type="ECO:0000313" key="7">
    <source>
        <dbReference type="Proteomes" id="UP000229641"/>
    </source>
</evidence>
<keyword evidence="3 6" id="KW-0808">Transferase</keyword>
<comment type="caution">
    <text evidence="6">The sequence shown here is derived from an EMBL/GenBank/DDBJ whole genome shotgun (WGS) entry which is preliminary data.</text>
</comment>
<dbReference type="AlphaFoldDB" id="A0A2H0LZA0"/>
<dbReference type="PROSITE" id="PS00092">
    <property type="entry name" value="N6_MTASE"/>
    <property type="match status" value="1"/>
</dbReference>
<evidence type="ECO:0000259" key="5">
    <source>
        <dbReference type="Pfam" id="PF01555"/>
    </source>
</evidence>
<gene>
    <name evidence="6" type="ORF">COV72_01730</name>
</gene>
<name>A0A2H0LZA0_9BACT</name>
<dbReference type="Gene3D" id="3.40.50.150">
    <property type="entry name" value="Vaccinia Virus protein VP39"/>
    <property type="match status" value="1"/>
</dbReference>
<evidence type="ECO:0000256" key="2">
    <source>
        <dbReference type="ARBA" id="ARBA00022603"/>
    </source>
</evidence>
<proteinExistence type="inferred from homology"/>
<dbReference type="GO" id="GO:0008170">
    <property type="term" value="F:N-methyltransferase activity"/>
    <property type="evidence" value="ECO:0007669"/>
    <property type="project" value="InterPro"/>
</dbReference>
<dbReference type="GO" id="GO:0005737">
    <property type="term" value="C:cytoplasm"/>
    <property type="evidence" value="ECO:0007669"/>
    <property type="project" value="TreeGrafter"/>
</dbReference>
<dbReference type="Pfam" id="PF01555">
    <property type="entry name" value="N6_N4_Mtase"/>
    <property type="match status" value="1"/>
</dbReference>